<protein>
    <submittedName>
        <fullName evidence="2">Uncharacterized protein</fullName>
    </submittedName>
</protein>
<dbReference type="OrthoDB" id="412109at2759"/>
<dbReference type="VEuPathDB" id="FungiDB:CXQ85_002578"/>
<organism evidence="2 3">
    <name type="scientific">Candidozyma haemuli</name>
    <dbReference type="NCBI Taxonomy" id="45357"/>
    <lineage>
        <taxon>Eukaryota</taxon>
        <taxon>Fungi</taxon>
        <taxon>Dikarya</taxon>
        <taxon>Ascomycota</taxon>
        <taxon>Saccharomycotina</taxon>
        <taxon>Pichiomycetes</taxon>
        <taxon>Metschnikowiaceae</taxon>
        <taxon>Candidozyma</taxon>
    </lineage>
</organism>
<evidence type="ECO:0000256" key="1">
    <source>
        <dbReference type="SAM" id="MobiDB-lite"/>
    </source>
</evidence>
<reference evidence="2 3" key="1">
    <citation type="submission" date="2017-12" db="EMBL/GenBank/DDBJ databases">
        <title>Genome Sequence of a Multidrug-Resistant Candida haemulonii Isolate from a Patient with Chronic Leg Ulcers in Israel.</title>
        <authorList>
            <person name="Chow N.A."/>
            <person name="Gade L."/>
            <person name="Batra D."/>
            <person name="Rowe L.A."/>
            <person name="Ben-Ami R."/>
            <person name="Loparev V.N."/>
            <person name="Litvintseva A.P."/>
        </authorList>
    </citation>
    <scope>NUCLEOTIDE SEQUENCE [LARGE SCALE GENOMIC DNA]</scope>
    <source>
        <strain evidence="2 3">B11899</strain>
    </source>
</reference>
<sequence length="473" mass="52432">MPPPGQLPSDTTSSPPWYKRPHPDSDNDDNAADSSVSHEFLAGASTPLHVNTTKSVMMISPMKKLDKLHLSQTELRPIEASDDDEDGSSLAHAGNQTILTDYSSDSNSSPAEERPPPFFVRKRKHDTSSDMIVTPAFDFVRIRSSDLPSSRNSSIGNMTCDSLSKISFSSSYSTPCPTQPRKKLKIKEDNTPSQPSRLKKPLLNLSCSKKVSAGSEPLIDKLNNAGDELSSSFAENSVSDEHEADQNQPQSTPISQSTPANSRAPSPFTEDTSDSINGFSFVKPAVAMPFKYDTPQARPTSAYPSFKPSQQLRNAYNNNDFVEAAGGKYEVVGKFPVSAAGLMDEDDEDLHVGDKRINDPYLQAPSSESSEVDDSERDRIRHQYLTGDDKLPLLLHFECELSKPEMLELLHDSSSVSAFYHYISNPDSLMPLLKKERLRWHPDKWVSRYKDSLFDEDIVRGLSQVINTIIEKS</sequence>
<evidence type="ECO:0000313" key="3">
    <source>
        <dbReference type="Proteomes" id="UP000244309"/>
    </source>
</evidence>
<dbReference type="RefSeq" id="XP_025343794.1">
    <property type="nucleotide sequence ID" value="XM_025486244.1"/>
</dbReference>
<dbReference type="AlphaFoldDB" id="A0A2V1AYH5"/>
<feature type="region of interest" description="Disordered" evidence="1">
    <location>
        <begin position="351"/>
        <end position="377"/>
    </location>
</feature>
<dbReference type="EMBL" id="PKFO01000010">
    <property type="protein sequence ID" value="PVH22854.1"/>
    <property type="molecule type" value="Genomic_DNA"/>
</dbReference>
<accession>A0A2V1AYH5</accession>
<feature type="region of interest" description="Disordered" evidence="1">
    <location>
        <begin position="167"/>
        <end position="203"/>
    </location>
</feature>
<evidence type="ECO:0000313" key="2">
    <source>
        <dbReference type="EMBL" id="PVH22854.1"/>
    </source>
</evidence>
<dbReference type="GeneID" id="37007909"/>
<dbReference type="Proteomes" id="UP000244309">
    <property type="component" value="Unassembled WGS sequence"/>
</dbReference>
<name>A0A2V1AYH5_9ASCO</name>
<feature type="compositionally biased region" description="Polar residues" evidence="1">
    <location>
        <begin position="94"/>
        <end position="110"/>
    </location>
</feature>
<feature type="compositionally biased region" description="Polar residues" evidence="1">
    <location>
        <begin position="246"/>
        <end position="264"/>
    </location>
</feature>
<comment type="caution">
    <text evidence="2">The sequence shown here is derived from an EMBL/GenBank/DDBJ whole genome shotgun (WGS) entry which is preliminary data.</text>
</comment>
<proteinExistence type="predicted"/>
<feature type="region of interest" description="Disordered" evidence="1">
    <location>
        <begin position="1"/>
        <end position="50"/>
    </location>
</feature>
<feature type="region of interest" description="Disordered" evidence="1">
    <location>
        <begin position="75"/>
        <end position="125"/>
    </location>
</feature>
<gene>
    <name evidence="2" type="ORF">CXQ85_002578</name>
</gene>
<feature type="region of interest" description="Disordered" evidence="1">
    <location>
        <begin position="230"/>
        <end position="275"/>
    </location>
</feature>
<keyword evidence="3" id="KW-1185">Reference proteome</keyword>